<evidence type="ECO:0000256" key="8">
    <source>
        <dbReference type="ARBA" id="ARBA00022737"/>
    </source>
</evidence>
<dbReference type="Pfam" id="PF07645">
    <property type="entry name" value="EGF_CA"/>
    <property type="match status" value="2"/>
</dbReference>
<dbReference type="InterPro" id="IPR000152">
    <property type="entry name" value="EGF-type_Asp/Asn_hydroxyl_site"/>
</dbReference>
<dbReference type="InterPro" id="IPR015149">
    <property type="entry name" value="Tme5_EGF-like"/>
</dbReference>
<dbReference type="Gene3D" id="3.10.100.10">
    <property type="entry name" value="Mannose-Binding Protein A, subunit A"/>
    <property type="match status" value="1"/>
</dbReference>
<keyword evidence="13" id="KW-0325">Glycoprotein</keyword>
<dbReference type="STRING" id="8083.ENSXMAP00000020104"/>
<feature type="compositionally biased region" description="Basic and acidic residues" evidence="17">
    <location>
        <begin position="539"/>
        <end position="555"/>
    </location>
</feature>
<evidence type="ECO:0000256" key="7">
    <source>
        <dbReference type="ARBA" id="ARBA00022734"/>
    </source>
</evidence>
<dbReference type="InterPro" id="IPR051505">
    <property type="entry name" value="C-type_lectin_domain"/>
</dbReference>
<dbReference type="InterPro" id="IPR001881">
    <property type="entry name" value="EGF-like_Ca-bd_dom"/>
</dbReference>
<dbReference type="FunFam" id="2.10.25.10:FF:000406">
    <property type="entry name" value="CD248 molecule"/>
    <property type="match status" value="1"/>
</dbReference>
<evidence type="ECO:0000313" key="21">
    <source>
        <dbReference type="Ensembl" id="ENSXMAP00000020104.2"/>
    </source>
</evidence>
<keyword evidence="4" id="KW-0597">Phosphoprotein</keyword>
<dbReference type="SUPFAM" id="SSF57196">
    <property type="entry name" value="EGF/Laminin"/>
    <property type="match status" value="1"/>
</dbReference>
<reference evidence="21" key="4">
    <citation type="submission" date="2025-09" db="UniProtKB">
        <authorList>
            <consortium name="Ensembl"/>
        </authorList>
    </citation>
    <scope>IDENTIFICATION</scope>
    <source>
        <strain evidence="21">JP 163 A</strain>
    </source>
</reference>
<dbReference type="Ensembl" id="ENSXMAT00000020132.2">
    <property type="protein sequence ID" value="ENSXMAP00000020104.2"/>
    <property type="gene ID" value="ENSXMAG00000020057.2"/>
</dbReference>
<feature type="region of interest" description="Disordered" evidence="17">
    <location>
        <begin position="525"/>
        <end position="555"/>
    </location>
</feature>
<dbReference type="Proteomes" id="UP000002852">
    <property type="component" value="Unassembled WGS sequence"/>
</dbReference>
<dbReference type="AlphaFoldDB" id="M4B059"/>
<comment type="subunit">
    <text evidence="15">Interacts with ITGAL, ITGAM and ITGB2. Interacts with thrombin/F2; this interaction switches the specificity of thrombin from a procoagulant to an anticoagulant and antifibrinolytic protease. Interacts with ANGP1 and ANGP2; these interactions significantly inhibit the generation of activated PC and TAFIa/CPB2 by the thrombin/thrombomodulin complex. Interacts with PF4; this interaction enhances generation of activated protein C. Interacts with HMGB1; this interaction inhibits HMGB1 inflammatory activity.</text>
</comment>
<protein>
    <recommendedName>
        <fullName evidence="2">Thrombomodulin</fullName>
    </recommendedName>
</protein>
<dbReference type="PROSITE" id="PS00010">
    <property type="entry name" value="ASX_HYDROXYL"/>
    <property type="match status" value="2"/>
</dbReference>
<dbReference type="SUPFAM" id="SSF56436">
    <property type="entry name" value="C-type lectin-like"/>
    <property type="match status" value="1"/>
</dbReference>
<dbReference type="Pfam" id="PF00059">
    <property type="entry name" value="Lectin_C"/>
    <property type="match status" value="1"/>
</dbReference>
<dbReference type="OMA" id="CMCETGY"/>
<dbReference type="InterPro" id="IPR000742">
    <property type="entry name" value="EGF"/>
</dbReference>
<comment type="function">
    <text evidence="14">Endothelial cell receptor that plays a critical role in regulating several physiological processes including hemostasis, coagulation, fibrinolysis, inflammation, and angiogenesis. Acts as a cofactor for thrombin activation of protein C/PROC on the surface of vascular endothelial cells leading to initiation of the activated protein C anticoagulant pathway. Also accelerates the activation of the plasma carboxypeptidase B2/CPB2, which catalyzes removal of C-terminal basic amino acids from its substrates including kinins or anaphylatoxins leading to fibrinolysis inhibition. Plays critical protective roles in changing the cleavage specificity of protease-activated receptor 1/PAR1, inhibiting endothelial cell permeability and inflammation. Suppresses inflammation distinctly from its anticoagulant cofactor activity by sequestering HMGB1 thereby preventing it from engaging cellular receptors such as RAGE and contributing to the inflammatory response.</text>
</comment>
<name>M4B059_XIPMA</name>
<comment type="caution">
    <text evidence="16">Lacks conserved residue(s) required for the propagation of feature annotation.</text>
</comment>
<feature type="domain" description="EGF-like" evidence="19">
    <location>
        <begin position="421"/>
        <end position="458"/>
    </location>
</feature>
<evidence type="ECO:0000256" key="13">
    <source>
        <dbReference type="ARBA" id="ARBA00023180"/>
    </source>
</evidence>
<feature type="domain" description="EGF-like" evidence="19">
    <location>
        <begin position="343"/>
        <end position="377"/>
    </location>
</feature>
<keyword evidence="5 18" id="KW-0812">Transmembrane</keyword>
<evidence type="ECO:0000256" key="3">
    <source>
        <dbReference type="ARBA" id="ARBA00022536"/>
    </source>
</evidence>
<keyword evidence="7" id="KW-0430">Lectin</keyword>
<dbReference type="GO" id="GO:0005509">
    <property type="term" value="F:calcium ion binding"/>
    <property type="evidence" value="ECO:0007669"/>
    <property type="project" value="InterPro"/>
</dbReference>
<feature type="region of interest" description="Disordered" evidence="17">
    <location>
        <begin position="464"/>
        <end position="490"/>
    </location>
</feature>
<accession>M4B059</accession>
<keyword evidence="3 16" id="KW-0245">EGF-like domain</keyword>
<dbReference type="GO" id="GO:0004888">
    <property type="term" value="F:transmembrane signaling receptor activity"/>
    <property type="evidence" value="ECO:0007669"/>
    <property type="project" value="InterPro"/>
</dbReference>
<keyword evidence="22" id="KW-1185">Reference proteome</keyword>
<evidence type="ECO:0000256" key="17">
    <source>
        <dbReference type="SAM" id="MobiDB-lite"/>
    </source>
</evidence>
<dbReference type="InParanoid" id="M4B059"/>
<dbReference type="PANTHER" id="PTHR14789">
    <property type="entry name" value="CHONDROLECTIN VARIANT CHODLFDELTAE"/>
    <property type="match status" value="1"/>
</dbReference>
<dbReference type="Gene3D" id="2.10.25.10">
    <property type="entry name" value="Laminin"/>
    <property type="match status" value="4"/>
</dbReference>
<evidence type="ECO:0000256" key="18">
    <source>
        <dbReference type="SAM" id="Phobius"/>
    </source>
</evidence>
<evidence type="ECO:0000256" key="6">
    <source>
        <dbReference type="ARBA" id="ARBA00022729"/>
    </source>
</evidence>
<dbReference type="Pfam" id="PF09064">
    <property type="entry name" value="EGF_Tme5"/>
    <property type="match status" value="1"/>
</dbReference>
<dbReference type="eggNOG" id="ENOG502R1T7">
    <property type="taxonomic scope" value="Eukaryota"/>
</dbReference>
<evidence type="ECO:0000256" key="12">
    <source>
        <dbReference type="ARBA" id="ARBA00023157"/>
    </source>
</evidence>
<dbReference type="PROSITE" id="PS01186">
    <property type="entry name" value="EGF_2"/>
    <property type="match status" value="1"/>
</dbReference>
<comment type="subcellular location">
    <subcellularLocation>
        <location evidence="1">Membrane</location>
        <topology evidence="1">Single-pass type I membrane protein</topology>
    </subcellularLocation>
</comment>
<dbReference type="GeneTree" id="ENSGT00830000128368"/>
<keyword evidence="8" id="KW-0677">Repeat</keyword>
<dbReference type="PROSITE" id="PS01187">
    <property type="entry name" value="EGF_CA"/>
    <property type="match status" value="2"/>
</dbReference>
<reference evidence="21" key="3">
    <citation type="submission" date="2025-08" db="UniProtKB">
        <authorList>
            <consortium name="Ensembl"/>
        </authorList>
    </citation>
    <scope>IDENTIFICATION</scope>
    <source>
        <strain evidence="21">JP 163 A</strain>
    </source>
</reference>
<keyword evidence="11 18" id="KW-0472">Membrane</keyword>
<evidence type="ECO:0000256" key="16">
    <source>
        <dbReference type="PROSITE-ProRule" id="PRU00076"/>
    </source>
</evidence>
<dbReference type="GO" id="GO:0030246">
    <property type="term" value="F:carbohydrate binding"/>
    <property type="evidence" value="ECO:0007669"/>
    <property type="project" value="UniProtKB-KW"/>
</dbReference>
<feature type="compositionally biased region" description="Low complexity" evidence="17">
    <location>
        <begin position="471"/>
        <end position="484"/>
    </location>
</feature>
<dbReference type="PROSITE" id="PS50026">
    <property type="entry name" value="EGF_3"/>
    <property type="match status" value="2"/>
</dbReference>
<proteinExistence type="predicted"/>
<evidence type="ECO:0000256" key="15">
    <source>
        <dbReference type="ARBA" id="ARBA00046453"/>
    </source>
</evidence>
<evidence type="ECO:0000259" key="19">
    <source>
        <dbReference type="PROSITE" id="PS50026"/>
    </source>
</evidence>
<reference evidence="22" key="1">
    <citation type="submission" date="2012-01" db="EMBL/GenBank/DDBJ databases">
        <authorList>
            <person name="Walter R."/>
            <person name="Schartl M."/>
            <person name="Warren W."/>
        </authorList>
    </citation>
    <scope>NUCLEOTIDE SEQUENCE [LARGE SCALE GENOMIC DNA]</scope>
    <source>
        <strain evidence="22">JP 163 A</strain>
    </source>
</reference>
<evidence type="ECO:0000313" key="22">
    <source>
        <dbReference type="Proteomes" id="UP000002852"/>
    </source>
</evidence>
<organism evidence="21 22">
    <name type="scientific">Xiphophorus maculatus</name>
    <name type="common">Southern platyfish</name>
    <name type="synonym">Platypoecilus maculatus</name>
    <dbReference type="NCBI Taxonomy" id="8083"/>
    <lineage>
        <taxon>Eukaryota</taxon>
        <taxon>Metazoa</taxon>
        <taxon>Chordata</taxon>
        <taxon>Craniata</taxon>
        <taxon>Vertebrata</taxon>
        <taxon>Euteleostomi</taxon>
        <taxon>Actinopterygii</taxon>
        <taxon>Neopterygii</taxon>
        <taxon>Teleostei</taxon>
        <taxon>Neoteleostei</taxon>
        <taxon>Acanthomorphata</taxon>
        <taxon>Ovalentaria</taxon>
        <taxon>Atherinomorphae</taxon>
        <taxon>Cyprinodontiformes</taxon>
        <taxon>Poeciliidae</taxon>
        <taxon>Poeciliinae</taxon>
        <taxon>Xiphophorus</taxon>
    </lineage>
</organism>
<evidence type="ECO:0000256" key="4">
    <source>
        <dbReference type="ARBA" id="ARBA00022553"/>
    </source>
</evidence>
<evidence type="ECO:0000259" key="20">
    <source>
        <dbReference type="PROSITE" id="PS50041"/>
    </source>
</evidence>
<dbReference type="PROSITE" id="PS50041">
    <property type="entry name" value="C_TYPE_LECTIN_2"/>
    <property type="match status" value="1"/>
</dbReference>
<dbReference type="InterPro" id="IPR049883">
    <property type="entry name" value="NOTCH1_EGF-like"/>
</dbReference>
<dbReference type="InterPro" id="IPR016186">
    <property type="entry name" value="C-type_lectin-like/link_sf"/>
</dbReference>
<dbReference type="InterPro" id="IPR018097">
    <property type="entry name" value="EGF_Ca-bd_CS"/>
</dbReference>
<dbReference type="GO" id="GO:0016020">
    <property type="term" value="C:membrane"/>
    <property type="evidence" value="ECO:0007669"/>
    <property type="project" value="UniProtKB-SubCell"/>
</dbReference>
<dbReference type="SUPFAM" id="SSF57184">
    <property type="entry name" value="Growth factor receptor domain"/>
    <property type="match status" value="2"/>
</dbReference>
<feature type="transmembrane region" description="Helical" evidence="18">
    <location>
        <begin position="497"/>
        <end position="520"/>
    </location>
</feature>
<evidence type="ECO:0000256" key="1">
    <source>
        <dbReference type="ARBA" id="ARBA00004479"/>
    </source>
</evidence>
<evidence type="ECO:0000256" key="9">
    <source>
        <dbReference type="ARBA" id="ARBA00022974"/>
    </source>
</evidence>
<evidence type="ECO:0000256" key="2">
    <source>
        <dbReference type="ARBA" id="ARBA00019822"/>
    </source>
</evidence>
<sequence>MSARRRWISARTRASSASTWTGSTSAGARTTSWRRTAAASTRRSACCATGLFVPTLVFLLGKDAGAERNSGYCIGNSCFTLFRDPGTFSSAQRLCRDQNSHLMTVRTSVSSDVLSVLLGNLTGSFWIGLHRLSGCPDPSEELRGFQWVTKDAESDFVNWQPDPDDSCSAARCVSVNGEENFKWSQTPCDRPAAGFLCETVFTDPCTNLPHTAQQSVLYRTPYGFEVEDVRSATLPRGSIATLFPSKTKYICGTSTKWLQAPWSCEINEGGCEYKCIVDPSSSPVCYCPPGESVSPANGVSCQAEGPDDPCAALRCQQTCYEAGGRHQCGCESGYRLVGGACVDTDECKLAPCEHECANTPGSYVCSCFKGYRVDEKDPHKCRRHCGKPECPAECDPNYNLLCFCPDGYVSSERGGSVFCIDIDECESHYCEQKCRNTYGGYVCSCYPGFKLVSEYRCREVSDGDEETTDVDSSIFSSIPTSPTDPTERPSAVTAGGLVGIIVSTVFVVVLAVFAAHVLLLRRGRKEEGAASANGETEEDTRGPERPSDSGRDKVV</sequence>
<keyword evidence="10 18" id="KW-1133">Transmembrane helix</keyword>
<dbReference type="PIRSF" id="PIRSF001775">
    <property type="entry name" value="CD93/CD141"/>
    <property type="match status" value="1"/>
</dbReference>
<dbReference type="InterPro" id="IPR009030">
    <property type="entry name" value="Growth_fac_rcpt_cys_sf"/>
</dbReference>
<feature type="domain" description="C-type lectin" evidence="20">
    <location>
        <begin position="74"/>
        <end position="190"/>
    </location>
</feature>
<dbReference type="InterPro" id="IPR016187">
    <property type="entry name" value="CTDL_fold"/>
</dbReference>
<keyword evidence="6" id="KW-0732">Signal</keyword>
<dbReference type="CDD" id="cd00054">
    <property type="entry name" value="EGF_CA"/>
    <property type="match status" value="1"/>
</dbReference>
<evidence type="ECO:0000256" key="5">
    <source>
        <dbReference type="ARBA" id="ARBA00022692"/>
    </source>
</evidence>
<keyword evidence="9" id="KW-0654">Proteoglycan</keyword>
<dbReference type="SMART" id="SM00181">
    <property type="entry name" value="EGF"/>
    <property type="match status" value="5"/>
</dbReference>
<evidence type="ECO:0000256" key="14">
    <source>
        <dbReference type="ARBA" id="ARBA00045242"/>
    </source>
</evidence>
<dbReference type="PANTHER" id="PTHR14789:SF9">
    <property type="entry name" value="THROMBOMODULIN"/>
    <property type="match status" value="1"/>
</dbReference>
<dbReference type="HOGENOM" id="CLU_027075_2_1_1"/>
<evidence type="ECO:0000256" key="10">
    <source>
        <dbReference type="ARBA" id="ARBA00022989"/>
    </source>
</evidence>
<dbReference type="SMART" id="SM00034">
    <property type="entry name" value="CLECT"/>
    <property type="match status" value="1"/>
</dbReference>
<dbReference type="InterPro" id="IPR001304">
    <property type="entry name" value="C-type_lectin-like"/>
</dbReference>
<reference evidence="22" key="2">
    <citation type="journal article" date="2013" name="Nat. Genet.">
        <title>The genome of the platyfish, Xiphophorus maculatus, provides insights into evolutionary adaptation and several complex traits.</title>
        <authorList>
            <person name="Schartl M."/>
            <person name="Walter R.B."/>
            <person name="Shen Y."/>
            <person name="Garcia T."/>
            <person name="Catchen J."/>
            <person name="Amores A."/>
            <person name="Braasch I."/>
            <person name="Chalopin D."/>
            <person name="Volff J.N."/>
            <person name="Lesch K.P."/>
            <person name="Bisazza A."/>
            <person name="Minx P."/>
            <person name="Hillier L."/>
            <person name="Wilson R.K."/>
            <person name="Fuerstenberg S."/>
            <person name="Boore J."/>
            <person name="Searle S."/>
            <person name="Postlethwait J.H."/>
            <person name="Warren W.C."/>
        </authorList>
    </citation>
    <scope>NUCLEOTIDE SEQUENCE [LARGE SCALE GENOMIC DNA]</scope>
    <source>
        <strain evidence="22">JP 163 A</strain>
    </source>
</reference>
<evidence type="ECO:0000256" key="11">
    <source>
        <dbReference type="ARBA" id="ARBA00023136"/>
    </source>
</evidence>
<dbReference type="SMART" id="SM00179">
    <property type="entry name" value="EGF_CA"/>
    <property type="match status" value="3"/>
</dbReference>
<keyword evidence="12" id="KW-1015">Disulfide bond</keyword>